<name>A0A378LPD7_9GAMM</name>
<dbReference type="Proteomes" id="UP000255297">
    <property type="component" value="Unassembled WGS sequence"/>
</dbReference>
<accession>A0A378LPD7</accession>
<keyword evidence="2" id="KW-1185">Reference proteome</keyword>
<proteinExistence type="predicted"/>
<dbReference type="EMBL" id="UGPB01000001">
    <property type="protein sequence ID" value="STY28845.1"/>
    <property type="molecule type" value="Genomic_DNA"/>
</dbReference>
<reference evidence="1 2" key="1">
    <citation type="submission" date="2018-06" db="EMBL/GenBank/DDBJ databases">
        <authorList>
            <consortium name="Pathogen Informatics"/>
            <person name="Doyle S."/>
        </authorList>
    </citation>
    <scope>NUCLEOTIDE SEQUENCE [LARGE SCALE GENOMIC DNA]</scope>
    <source>
        <strain evidence="1 2">NCTC11532</strain>
    </source>
</reference>
<evidence type="ECO:0000313" key="1">
    <source>
        <dbReference type="EMBL" id="STY28845.1"/>
    </source>
</evidence>
<evidence type="ECO:0000313" key="2">
    <source>
        <dbReference type="Proteomes" id="UP000255297"/>
    </source>
</evidence>
<gene>
    <name evidence="1" type="ORF">NCTC11532_01022</name>
</gene>
<dbReference type="AlphaFoldDB" id="A0A378LPD7"/>
<protein>
    <submittedName>
        <fullName evidence="1">Uncharacterized protein</fullName>
    </submittedName>
</protein>
<organism evidence="1 2">
    <name type="scientific">Legionella wadsworthii</name>
    <dbReference type="NCBI Taxonomy" id="28088"/>
    <lineage>
        <taxon>Bacteria</taxon>
        <taxon>Pseudomonadati</taxon>
        <taxon>Pseudomonadota</taxon>
        <taxon>Gammaproteobacteria</taxon>
        <taxon>Legionellales</taxon>
        <taxon>Legionellaceae</taxon>
        <taxon>Legionella</taxon>
    </lineage>
</organism>
<sequence>MKKIFQWIVEFLDVIVGVTEEQPNKSYRNTYQAPQKYEDRVDL</sequence>
<dbReference type="RefSeq" id="WP_278030604.1">
    <property type="nucleotide sequence ID" value="NZ_CAAAIS010000007.1"/>
</dbReference>